<name>A0A239HXR1_9ACTN</name>
<evidence type="ECO:0000259" key="1">
    <source>
        <dbReference type="Pfam" id="PF08241"/>
    </source>
</evidence>
<evidence type="ECO:0000313" key="3">
    <source>
        <dbReference type="Proteomes" id="UP000198362"/>
    </source>
</evidence>
<dbReference type="GO" id="GO:0032259">
    <property type="term" value="P:methylation"/>
    <property type="evidence" value="ECO:0007669"/>
    <property type="project" value="UniProtKB-KW"/>
</dbReference>
<dbReference type="Gene3D" id="3.40.50.150">
    <property type="entry name" value="Vaccinia Virus protein VP39"/>
    <property type="match status" value="1"/>
</dbReference>
<dbReference type="Pfam" id="PF08241">
    <property type="entry name" value="Methyltransf_11"/>
    <property type="match status" value="1"/>
</dbReference>
<keyword evidence="3" id="KW-1185">Reference proteome</keyword>
<dbReference type="RefSeq" id="WP_089244903.1">
    <property type="nucleotide sequence ID" value="NZ_FZPH01000002.1"/>
</dbReference>
<dbReference type="CDD" id="cd02440">
    <property type="entry name" value="AdoMet_MTases"/>
    <property type="match status" value="1"/>
</dbReference>
<dbReference type="PANTHER" id="PTHR43591">
    <property type="entry name" value="METHYLTRANSFERASE"/>
    <property type="match status" value="1"/>
</dbReference>
<dbReference type="AlphaFoldDB" id="A0A239HXR1"/>
<keyword evidence="2" id="KW-0808">Transferase</keyword>
<dbReference type="InterPro" id="IPR013216">
    <property type="entry name" value="Methyltransf_11"/>
</dbReference>
<dbReference type="Proteomes" id="UP000198362">
    <property type="component" value="Unassembled WGS sequence"/>
</dbReference>
<gene>
    <name evidence="2" type="ORF">SAMN05421812_10298</name>
</gene>
<sequence length="258" mass="27575">MNVSANYVNDENLRTRQGIWAYGTKAPLVGRVLDLVDVAADATVVDVGCGNGRYLATLRDRGHGGPLVGLDLSPGMAATARSASGAATAVADAQTIPIRTHSVRLTLAPHMLYHVPDIPLALAELRRITSPEGHVVVVTNSTRHAYEVDDLLADVTGDLLGAPVRMAWDGHRFRTNTADELLPAAFAEVDKRDLGQLVLVRAAAAVRGYVESLPPETIAMPTDRRDEVLTELERRVAEHIDEHGSFAVTSGATAYICG</sequence>
<keyword evidence="2" id="KW-0489">Methyltransferase</keyword>
<protein>
    <submittedName>
        <fullName evidence="2">Methyltransferase domain-containing protein</fullName>
    </submittedName>
</protein>
<reference evidence="2 3" key="1">
    <citation type="submission" date="2017-06" db="EMBL/GenBank/DDBJ databases">
        <authorList>
            <person name="Kim H.J."/>
            <person name="Triplett B.A."/>
        </authorList>
    </citation>
    <scope>NUCLEOTIDE SEQUENCE [LARGE SCALE GENOMIC DNA]</scope>
    <source>
        <strain evidence="2 3">CGMCC 4.5593</strain>
    </source>
</reference>
<dbReference type="InterPro" id="IPR029063">
    <property type="entry name" value="SAM-dependent_MTases_sf"/>
</dbReference>
<accession>A0A239HXR1</accession>
<feature type="domain" description="Methyltransferase type 11" evidence="1">
    <location>
        <begin position="45"/>
        <end position="137"/>
    </location>
</feature>
<dbReference type="PANTHER" id="PTHR43591:SF24">
    <property type="entry name" value="2-METHOXY-6-POLYPRENYL-1,4-BENZOQUINOL METHYLASE, MITOCHONDRIAL"/>
    <property type="match status" value="1"/>
</dbReference>
<organism evidence="2 3">
    <name type="scientific">Asanoa hainanensis</name>
    <dbReference type="NCBI Taxonomy" id="560556"/>
    <lineage>
        <taxon>Bacteria</taxon>
        <taxon>Bacillati</taxon>
        <taxon>Actinomycetota</taxon>
        <taxon>Actinomycetes</taxon>
        <taxon>Micromonosporales</taxon>
        <taxon>Micromonosporaceae</taxon>
        <taxon>Asanoa</taxon>
    </lineage>
</organism>
<dbReference type="OrthoDB" id="65624at2"/>
<evidence type="ECO:0000313" key="2">
    <source>
        <dbReference type="EMBL" id="SNS86137.1"/>
    </source>
</evidence>
<dbReference type="GO" id="GO:0008757">
    <property type="term" value="F:S-adenosylmethionine-dependent methyltransferase activity"/>
    <property type="evidence" value="ECO:0007669"/>
    <property type="project" value="InterPro"/>
</dbReference>
<dbReference type="SUPFAM" id="SSF53335">
    <property type="entry name" value="S-adenosyl-L-methionine-dependent methyltransferases"/>
    <property type="match status" value="1"/>
</dbReference>
<dbReference type="EMBL" id="FZPH01000002">
    <property type="protein sequence ID" value="SNS86137.1"/>
    <property type="molecule type" value="Genomic_DNA"/>
</dbReference>
<proteinExistence type="predicted"/>